<organism evidence="1 2">
    <name type="scientific">Iodobacter violaceini</name>
    <dbReference type="NCBI Taxonomy" id="3044271"/>
    <lineage>
        <taxon>Bacteria</taxon>
        <taxon>Pseudomonadati</taxon>
        <taxon>Pseudomonadota</taxon>
        <taxon>Betaproteobacteria</taxon>
        <taxon>Neisseriales</taxon>
        <taxon>Chitinibacteraceae</taxon>
        <taxon>Iodobacter</taxon>
    </lineage>
</organism>
<name>A0ABX0KZ92_9NEIS</name>
<evidence type="ECO:0000313" key="2">
    <source>
        <dbReference type="Proteomes" id="UP000712570"/>
    </source>
</evidence>
<gene>
    <name evidence="1" type="ORF">HA050_16430</name>
</gene>
<dbReference type="Proteomes" id="UP000712570">
    <property type="component" value="Unassembled WGS sequence"/>
</dbReference>
<evidence type="ECO:0000313" key="1">
    <source>
        <dbReference type="EMBL" id="NHQ87705.1"/>
    </source>
</evidence>
<keyword evidence="2" id="KW-1185">Reference proteome</keyword>
<comment type="caution">
    <text evidence="1">The sequence shown here is derived from an EMBL/GenBank/DDBJ whole genome shotgun (WGS) entry which is preliminary data.</text>
</comment>
<protein>
    <submittedName>
        <fullName evidence="1">Uncharacterized protein</fullName>
    </submittedName>
</protein>
<sequence length="148" mass="16190">MINTLLSKISDLLNEGALNYSVFLRTYEMVAREGISSSELVCLALGPSVVINGIRNIAVTDILPEIEASLTYAGDSGAGPSADVLNSANFKSLLAEILADVRNTIKESQRVEQFWLEEGHPAYPVFWDFAFLFRSSNKAVIFIGSRSD</sequence>
<proteinExistence type="predicted"/>
<reference evidence="1 2" key="1">
    <citation type="submission" date="2020-03" db="EMBL/GenBank/DDBJ databases">
        <title>Draft genome sequence of environmentally isolated violet-colored cultures.</title>
        <authorList>
            <person name="Wilson H.S."/>
        </authorList>
    </citation>
    <scope>NUCLEOTIDE SEQUENCE [LARGE SCALE GENOMIC DNA]</scope>
    <source>
        <strain evidence="1 2">HSC-16F04</strain>
    </source>
</reference>
<dbReference type="RefSeq" id="WP_166828464.1">
    <property type="nucleotide sequence ID" value="NZ_JAAOLX010000008.1"/>
</dbReference>
<accession>A0ABX0KZ92</accession>
<dbReference type="EMBL" id="JAAOLX010000008">
    <property type="protein sequence ID" value="NHQ87705.1"/>
    <property type="molecule type" value="Genomic_DNA"/>
</dbReference>